<dbReference type="Pfam" id="PF01926">
    <property type="entry name" value="MMR_HSR1"/>
    <property type="match status" value="1"/>
</dbReference>
<dbReference type="GO" id="GO:0005737">
    <property type="term" value="C:cytoplasm"/>
    <property type="evidence" value="ECO:0007669"/>
    <property type="project" value="UniProtKB-SubCell"/>
</dbReference>
<dbReference type="SUPFAM" id="SSF52540">
    <property type="entry name" value="P-loop containing nucleoside triphosphate hydrolases"/>
    <property type="match status" value="1"/>
</dbReference>
<comment type="function">
    <text evidence="3">Required for a late step of 50S ribosomal subunit assembly. Has GTPase activity.</text>
</comment>
<comment type="caution">
    <text evidence="6">The sequence shown here is derived from an EMBL/GenBank/DDBJ whole genome shotgun (WGS) entry which is preliminary data.</text>
</comment>
<dbReference type="InterPro" id="IPR027417">
    <property type="entry name" value="P-loop_NTPase"/>
</dbReference>
<dbReference type="GO" id="GO:0003924">
    <property type="term" value="F:GTPase activity"/>
    <property type="evidence" value="ECO:0007669"/>
    <property type="project" value="TreeGrafter"/>
</dbReference>
<reference evidence="6 7" key="1">
    <citation type="journal article" date="2018" name="Nat. Biotechnol.">
        <title>A standardized bacterial taxonomy based on genome phylogeny substantially revises the tree of life.</title>
        <authorList>
            <person name="Parks D.H."/>
            <person name="Chuvochina M."/>
            <person name="Waite D.W."/>
            <person name="Rinke C."/>
            <person name="Skarshewski A."/>
            <person name="Chaumeil P.A."/>
            <person name="Hugenholtz P."/>
        </authorList>
    </citation>
    <scope>NUCLEOTIDE SEQUENCE [LARGE SCALE GENOMIC DNA]</scope>
    <source>
        <strain evidence="6">UBA9905</strain>
    </source>
</reference>
<keyword evidence="2 3" id="KW-0342">GTP-binding</keyword>
<dbReference type="InterPro" id="IPR016478">
    <property type="entry name" value="GTPase_MTG1"/>
</dbReference>
<gene>
    <name evidence="6" type="primary">ylqF</name>
    <name evidence="6" type="ORF">DIT26_03760</name>
</gene>
<keyword evidence="1 3" id="KW-0547">Nucleotide-binding</keyword>
<sequence>MYYPGHIQKAKRQIQNYIKSVDGVVELLDARIPLSSRAYEAERLFQNKQRIVVLNKSDLADPKITSMWKEHFRAQGSGVVEASLRSTDAKQFIIREIVPLLKSRFYEKRFMVVGMPNVGKSTFINRLKGKKSLAVGNRPGITRGVQWINVSESISVLDTPGILYSDLRSPHITTKLLAVGSLPYEKFDPLDAFERVLALIVERYGKGLLEDYLGEEFADGEEFVEEFCRRRNYLAKQGALDITRGAHTFLREVAAGKVGRFSFEDPESFYRVDSNEAK</sequence>
<feature type="binding site" evidence="4">
    <location>
        <position position="161"/>
    </location>
    <ligand>
        <name>GTP</name>
        <dbReference type="ChEBI" id="CHEBI:37565"/>
    </ligand>
</feature>
<dbReference type="PROSITE" id="PS51721">
    <property type="entry name" value="G_CP"/>
    <property type="match status" value="1"/>
</dbReference>
<dbReference type="InterPro" id="IPR006073">
    <property type="entry name" value="GTP-bd"/>
</dbReference>
<name>A0A3D3TL96_9BACT</name>
<comment type="similarity">
    <text evidence="3">Belongs to the TRAFAC class YlqF/YawG GTPase family. MTG1 subfamily.</text>
</comment>
<dbReference type="PANTHER" id="PTHR45782:SF4">
    <property type="entry name" value="MITOCHONDRIAL RIBOSOME-ASSOCIATED GTPASE 1"/>
    <property type="match status" value="1"/>
</dbReference>
<dbReference type="InterPro" id="IPR023179">
    <property type="entry name" value="GTP-bd_ortho_bundle_sf"/>
</dbReference>
<organism evidence="6 7">
    <name type="scientific">Mesotoga infera</name>
    <dbReference type="NCBI Taxonomy" id="1236046"/>
    <lineage>
        <taxon>Bacteria</taxon>
        <taxon>Thermotogati</taxon>
        <taxon>Thermotogota</taxon>
        <taxon>Thermotogae</taxon>
        <taxon>Kosmotogales</taxon>
        <taxon>Kosmotogaceae</taxon>
        <taxon>Mesotoga</taxon>
    </lineage>
</organism>
<evidence type="ECO:0000256" key="3">
    <source>
        <dbReference type="PIRNR" id="PIRNR006230"/>
    </source>
</evidence>
<accession>A0A3D3TL96</accession>
<evidence type="ECO:0000256" key="4">
    <source>
        <dbReference type="PIRSR" id="PIRSR006230-1"/>
    </source>
</evidence>
<keyword evidence="3" id="KW-0963">Cytoplasm</keyword>
<comment type="subcellular location">
    <subcellularLocation>
        <location evidence="3">Cytoplasm</location>
    </subcellularLocation>
</comment>
<dbReference type="GO" id="GO:0006412">
    <property type="term" value="P:translation"/>
    <property type="evidence" value="ECO:0007669"/>
    <property type="project" value="TreeGrafter"/>
</dbReference>
<protein>
    <recommendedName>
        <fullName evidence="3">Ribosome biogenesis GTPase A</fullName>
    </recommendedName>
</protein>
<dbReference type="Gene3D" id="3.40.50.300">
    <property type="entry name" value="P-loop containing nucleotide triphosphate hydrolases"/>
    <property type="match status" value="1"/>
</dbReference>
<feature type="binding site" evidence="4">
    <location>
        <begin position="55"/>
        <end position="58"/>
    </location>
    <ligand>
        <name>GTP</name>
        <dbReference type="ChEBI" id="CHEBI:37565"/>
    </ligand>
</feature>
<dbReference type="EMBL" id="DQBS01000093">
    <property type="protein sequence ID" value="HCO69691.1"/>
    <property type="molecule type" value="Genomic_DNA"/>
</dbReference>
<evidence type="ECO:0000256" key="1">
    <source>
        <dbReference type="ARBA" id="ARBA00022741"/>
    </source>
</evidence>
<dbReference type="PIRSF" id="PIRSF006230">
    <property type="entry name" value="MG442"/>
    <property type="match status" value="1"/>
</dbReference>
<evidence type="ECO:0000313" key="6">
    <source>
        <dbReference type="EMBL" id="HCO69691.1"/>
    </source>
</evidence>
<evidence type="ECO:0000259" key="5">
    <source>
        <dbReference type="PROSITE" id="PS51721"/>
    </source>
</evidence>
<proteinExistence type="inferred from homology"/>
<dbReference type="NCBIfam" id="TIGR03596">
    <property type="entry name" value="GTPase_YlqF"/>
    <property type="match status" value="1"/>
</dbReference>
<dbReference type="GO" id="GO:0005525">
    <property type="term" value="F:GTP binding"/>
    <property type="evidence" value="ECO:0007669"/>
    <property type="project" value="UniProtKB-KW"/>
</dbReference>
<dbReference type="InterPro" id="IPR030378">
    <property type="entry name" value="G_CP_dom"/>
</dbReference>
<evidence type="ECO:0000256" key="2">
    <source>
        <dbReference type="ARBA" id="ARBA00023134"/>
    </source>
</evidence>
<evidence type="ECO:0000313" key="7">
    <source>
        <dbReference type="Proteomes" id="UP000264215"/>
    </source>
</evidence>
<dbReference type="PANTHER" id="PTHR45782">
    <property type="entry name" value="MITOCHONDRIAL RIBOSOME-ASSOCIATED GTPASE 1"/>
    <property type="match status" value="1"/>
</dbReference>
<dbReference type="CDD" id="cd01856">
    <property type="entry name" value="YlqF"/>
    <property type="match status" value="1"/>
</dbReference>
<dbReference type="AlphaFoldDB" id="A0A3D3TL96"/>
<dbReference type="InterPro" id="IPR019991">
    <property type="entry name" value="GTP-bd_ribosome_bgen"/>
</dbReference>
<feature type="binding site" evidence="4">
    <location>
        <begin position="117"/>
        <end position="122"/>
    </location>
    <ligand>
        <name>GTP</name>
        <dbReference type="ChEBI" id="CHEBI:37565"/>
    </ligand>
</feature>
<dbReference type="Gene3D" id="1.10.1580.10">
    <property type="match status" value="1"/>
</dbReference>
<dbReference type="Proteomes" id="UP000264215">
    <property type="component" value="Unassembled WGS sequence"/>
</dbReference>
<feature type="domain" description="CP-type G" evidence="5">
    <location>
        <begin position="7"/>
        <end position="165"/>
    </location>
</feature>